<dbReference type="SUPFAM" id="SSF56436">
    <property type="entry name" value="C-type lectin-like"/>
    <property type="match status" value="1"/>
</dbReference>
<accession>A0AAN4ZHJ1</accession>
<dbReference type="AlphaFoldDB" id="A0AAN4ZHJ1"/>
<dbReference type="EMBL" id="BTRK01000002">
    <property type="protein sequence ID" value="GMR39539.1"/>
    <property type="molecule type" value="Genomic_DNA"/>
</dbReference>
<feature type="non-terminal residue" evidence="2">
    <location>
        <position position="113"/>
    </location>
</feature>
<evidence type="ECO:0000256" key="1">
    <source>
        <dbReference type="SAM" id="SignalP"/>
    </source>
</evidence>
<feature type="chain" id="PRO_5042819174" description="C-type lectin" evidence="1">
    <location>
        <begin position="19"/>
        <end position="113"/>
    </location>
</feature>
<protein>
    <recommendedName>
        <fullName evidence="4">C-type lectin</fullName>
    </recommendedName>
</protein>
<organism evidence="2 3">
    <name type="scientific">Pristionchus mayeri</name>
    <dbReference type="NCBI Taxonomy" id="1317129"/>
    <lineage>
        <taxon>Eukaryota</taxon>
        <taxon>Metazoa</taxon>
        <taxon>Ecdysozoa</taxon>
        <taxon>Nematoda</taxon>
        <taxon>Chromadorea</taxon>
        <taxon>Rhabditida</taxon>
        <taxon>Rhabditina</taxon>
        <taxon>Diplogasteromorpha</taxon>
        <taxon>Diplogasteroidea</taxon>
        <taxon>Neodiplogasteridae</taxon>
        <taxon>Pristionchus</taxon>
    </lineage>
</organism>
<dbReference type="InterPro" id="IPR016187">
    <property type="entry name" value="CTDL_fold"/>
</dbReference>
<reference evidence="3" key="1">
    <citation type="submission" date="2022-10" db="EMBL/GenBank/DDBJ databases">
        <title>Genome assembly of Pristionchus species.</title>
        <authorList>
            <person name="Yoshida K."/>
            <person name="Sommer R.J."/>
        </authorList>
    </citation>
    <scope>NUCLEOTIDE SEQUENCE [LARGE SCALE GENOMIC DNA]</scope>
    <source>
        <strain evidence="3">RS5460</strain>
    </source>
</reference>
<proteinExistence type="predicted"/>
<keyword evidence="3" id="KW-1185">Reference proteome</keyword>
<feature type="non-terminal residue" evidence="2">
    <location>
        <position position="1"/>
    </location>
</feature>
<feature type="signal peptide" evidence="1">
    <location>
        <begin position="1"/>
        <end position="18"/>
    </location>
</feature>
<evidence type="ECO:0000313" key="2">
    <source>
        <dbReference type="EMBL" id="GMR39539.1"/>
    </source>
</evidence>
<comment type="caution">
    <text evidence="2">The sequence shown here is derived from an EMBL/GenBank/DDBJ whole genome shotgun (WGS) entry which is preliminary data.</text>
</comment>
<sequence>SMEALSLLLPLVFVSVIAEGQYRCDSDPMVQNYQPIGKYCYYIDEKHTTDSFDQQRATCKSLGGDLAGFETLEDQTQLLNNLIVKKGYNFNPFYIGLFCNRTIESWDWMNPDI</sequence>
<gene>
    <name evidence="2" type="ORF">PMAYCL1PPCAC_09734</name>
</gene>
<evidence type="ECO:0000313" key="3">
    <source>
        <dbReference type="Proteomes" id="UP001328107"/>
    </source>
</evidence>
<dbReference type="InterPro" id="IPR016186">
    <property type="entry name" value="C-type_lectin-like/link_sf"/>
</dbReference>
<name>A0AAN4ZHJ1_9BILA</name>
<evidence type="ECO:0008006" key="4">
    <source>
        <dbReference type="Google" id="ProtNLM"/>
    </source>
</evidence>
<dbReference type="Proteomes" id="UP001328107">
    <property type="component" value="Unassembled WGS sequence"/>
</dbReference>
<dbReference type="CDD" id="cd00037">
    <property type="entry name" value="CLECT"/>
    <property type="match status" value="1"/>
</dbReference>
<dbReference type="Gene3D" id="3.10.100.10">
    <property type="entry name" value="Mannose-Binding Protein A, subunit A"/>
    <property type="match status" value="1"/>
</dbReference>
<keyword evidence="1" id="KW-0732">Signal</keyword>